<dbReference type="InterPro" id="IPR025875">
    <property type="entry name" value="Leu-rich_rpt_4"/>
</dbReference>
<keyword evidence="9" id="KW-0472">Membrane</keyword>
<evidence type="ECO:0000313" key="13">
    <source>
        <dbReference type="Proteomes" id="UP000238479"/>
    </source>
</evidence>
<organism evidence="12 13">
    <name type="scientific">Rosa chinensis</name>
    <name type="common">China rose</name>
    <dbReference type="NCBI Taxonomy" id="74649"/>
    <lineage>
        <taxon>Eukaryota</taxon>
        <taxon>Viridiplantae</taxon>
        <taxon>Streptophyta</taxon>
        <taxon>Embryophyta</taxon>
        <taxon>Tracheophyta</taxon>
        <taxon>Spermatophyta</taxon>
        <taxon>Magnoliopsida</taxon>
        <taxon>eudicotyledons</taxon>
        <taxon>Gunneridae</taxon>
        <taxon>Pentapetalae</taxon>
        <taxon>rosids</taxon>
        <taxon>fabids</taxon>
        <taxon>Rosales</taxon>
        <taxon>Rosaceae</taxon>
        <taxon>Rosoideae</taxon>
        <taxon>Rosoideae incertae sedis</taxon>
        <taxon>Rosa</taxon>
    </lineage>
</organism>
<evidence type="ECO:0000256" key="10">
    <source>
        <dbReference type="ARBA" id="ARBA00023170"/>
    </source>
</evidence>
<evidence type="ECO:0000256" key="7">
    <source>
        <dbReference type="ARBA" id="ARBA00022737"/>
    </source>
</evidence>
<keyword evidence="6" id="KW-0732">Signal</keyword>
<keyword evidence="4" id="KW-0433">Leucine-rich repeat</keyword>
<comment type="caution">
    <text evidence="12">The sequence shown here is derived from an EMBL/GenBank/DDBJ whole genome shotgun (WGS) entry which is preliminary data.</text>
</comment>
<keyword evidence="8" id="KW-1133">Transmembrane helix</keyword>
<dbReference type="PANTHER" id="PTHR48052:SF81">
    <property type="entry name" value="LEUCINE-RICH REPEAT-CONTAINING N-TERMINAL PLANT-TYPE DOMAIN-CONTAINING PROTEIN"/>
    <property type="match status" value="1"/>
</dbReference>
<evidence type="ECO:0000256" key="11">
    <source>
        <dbReference type="ARBA" id="ARBA00023180"/>
    </source>
</evidence>
<keyword evidence="13" id="KW-1185">Reference proteome</keyword>
<dbReference type="Pfam" id="PF12799">
    <property type="entry name" value="LRR_4"/>
    <property type="match status" value="1"/>
</dbReference>
<evidence type="ECO:0000256" key="8">
    <source>
        <dbReference type="ARBA" id="ARBA00022989"/>
    </source>
</evidence>
<evidence type="ECO:0000313" key="12">
    <source>
        <dbReference type="EMBL" id="PRQ25893.1"/>
    </source>
</evidence>
<name>A0A2P6PVC9_ROSCH</name>
<dbReference type="SUPFAM" id="SSF52047">
    <property type="entry name" value="RNI-like"/>
    <property type="match status" value="1"/>
</dbReference>
<dbReference type="Proteomes" id="UP000238479">
    <property type="component" value="Chromosome 6"/>
</dbReference>
<proteinExistence type="inferred from homology"/>
<reference evidence="12 13" key="1">
    <citation type="journal article" date="2018" name="Nat. Genet.">
        <title>The Rosa genome provides new insights in the design of modern roses.</title>
        <authorList>
            <person name="Bendahmane M."/>
        </authorList>
    </citation>
    <scope>NUCLEOTIDE SEQUENCE [LARGE SCALE GENOMIC DNA]</scope>
    <source>
        <strain evidence="13">cv. Old Blush</strain>
    </source>
</reference>
<keyword evidence="10" id="KW-0675">Receptor</keyword>
<keyword evidence="3" id="KW-1003">Cell membrane</keyword>
<dbReference type="STRING" id="74649.A0A2P6PVC9"/>
<comment type="similarity">
    <text evidence="2">Belongs to the RLP family.</text>
</comment>
<dbReference type="InterPro" id="IPR001611">
    <property type="entry name" value="Leu-rich_rpt"/>
</dbReference>
<keyword evidence="12" id="KW-0418">Kinase</keyword>
<dbReference type="FunFam" id="3.80.10.10:FF:000041">
    <property type="entry name" value="LRR receptor-like serine/threonine-protein kinase ERECTA"/>
    <property type="match status" value="1"/>
</dbReference>
<dbReference type="Gramene" id="PRQ25893">
    <property type="protein sequence ID" value="PRQ25893"/>
    <property type="gene ID" value="RchiOBHm_Chr6g0288571"/>
</dbReference>
<sequence>MKCTNLIELNLLGNQFQGDISTLNFSKLSQLTRLDLLSNNLNGSMPISLYSCKSLKAIRLGGNYIEGQIQPEILSLKSLSFLSLSYNRLSNITNAMNILRHSKSLIFLSFAFSYVADEESPADFGIADFDGFQSLRVLDLSGCNLTGEMPAWLSKLKNLAVLHLYSNKITGPVPSQLGTLPRLFIYIWVQTELQVNFQSNF</sequence>
<evidence type="ECO:0000256" key="4">
    <source>
        <dbReference type="ARBA" id="ARBA00022614"/>
    </source>
</evidence>
<gene>
    <name evidence="12" type="ORF">RchiOBHm_Chr6g0288571</name>
</gene>
<protein>
    <submittedName>
        <fullName evidence="12">Putative non-specific serine/threonine protein kinase</fullName>
        <ecNumber evidence="12">2.7.11.1</ecNumber>
    </submittedName>
</protein>
<keyword evidence="7" id="KW-0677">Repeat</keyword>
<evidence type="ECO:0000256" key="2">
    <source>
        <dbReference type="ARBA" id="ARBA00009592"/>
    </source>
</evidence>
<accession>A0A2P6PVC9</accession>
<dbReference type="AlphaFoldDB" id="A0A2P6PVC9"/>
<dbReference type="GO" id="GO:0005886">
    <property type="term" value="C:plasma membrane"/>
    <property type="evidence" value="ECO:0007669"/>
    <property type="project" value="UniProtKB-SubCell"/>
</dbReference>
<dbReference type="EMBL" id="PDCK01000044">
    <property type="protein sequence ID" value="PRQ25893.1"/>
    <property type="molecule type" value="Genomic_DNA"/>
</dbReference>
<dbReference type="PROSITE" id="PS51450">
    <property type="entry name" value="LRR"/>
    <property type="match status" value="1"/>
</dbReference>
<keyword evidence="11" id="KW-0325">Glycoprotein</keyword>
<dbReference type="PANTHER" id="PTHR48052">
    <property type="entry name" value="UNNAMED PRODUCT"/>
    <property type="match status" value="1"/>
</dbReference>
<evidence type="ECO:0000256" key="1">
    <source>
        <dbReference type="ARBA" id="ARBA00004251"/>
    </source>
</evidence>
<keyword evidence="12" id="KW-0723">Serine/threonine-protein kinase</keyword>
<comment type="subcellular location">
    <subcellularLocation>
        <location evidence="1">Cell membrane</location>
        <topology evidence="1">Single-pass type I membrane protein</topology>
    </subcellularLocation>
</comment>
<evidence type="ECO:0000256" key="6">
    <source>
        <dbReference type="ARBA" id="ARBA00022729"/>
    </source>
</evidence>
<evidence type="ECO:0000256" key="5">
    <source>
        <dbReference type="ARBA" id="ARBA00022692"/>
    </source>
</evidence>
<evidence type="ECO:0000256" key="3">
    <source>
        <dbReference type="ARBA" id="ARBA00022475"/>
    </source>
</evidence>
<dbReference type="EC" id="2.7.11.1" evidence="12"/>
<dbReference type="GO" id="GO:0004674">
    <property type="term" value="F:protein serine/threonine kinase activity"/>
    <property type="evidence" value="ECO:0007669"/>
    <property type="project" value="UniProtKB-KW"/>
</dbReference>
<keyword evidence="5" id="KW-0812">Transmembrane</keyword>
<evidence type="ECO:0000256" key="9">
    <source>
        <dbReference type="ARBA" id="ARBA00023136"/>
    </source>
</evidence>
<dbReference type="Gene3D" id="3.80.10.10">
    <property type="entry name" value="Ribonuclease Inhibitor"/>
    <property type="match status" value="2"/>
</dbReference>
<keyword evidence="12" id="KW-0808">Transferase</keyword>
<dbReference type="InterPro" id="IPR032675">
    <property type="entry name" value="LRR_dom_sf"/>
</dbReference>